<dbReference type="SUPFAM" id="SSF141571">
    <property type="entry name" value="Pentapeptide repeat-like"/>
    <property type="match status" value="1"/>
</dbReference>
<dbReference type="Pfam" id="PF05729">
    <property type="entry name" value="NACHT"/>
    <property type="match status" value="1"/>
</dbReference>
<dbReference type="PANTHER" id="PTHR14136">
    <property type="entry name" value="BTB_POZ DOMAIN-CONTAINING PROTEIN KCTD9"/>
    <property type="match status" value="1"/>
</dbReference>
<proteinExistence type="predicted"/>
<dbReference type="Pfam" id="PF22735">
    <property type="entry name" value="NNH3"/>
    <property type="match status" value="1"/>
</dbReference>
<protein>
    <submittedName>
        <fullName evidence="3">Uncharacterized protein</fullName>
    </submittedName>
</protein>
<dbReference type="EMBL" id="LXQD01000043">
    <property type="protein sequence ID" value="RCJ40677.1"/>
    <property type="molecule type" value="Genomic_DNA"/>
</dbReference>
<dbReference type="AlphaFoldDB" id="A0A367RVP0"/>
<comment type="caution">
    <text evidence="3">The sequence shown here is derived from an EMBL/GenBank/DDBJ whole genome shotgun (WGS) entry which is preliminary data.</text>
</comment>
<dbReference type="InterPro" id="IPR027417">
    <property type="entry name" value="P-loop_NTPase"/>
</dbReference>
<evidence type="ECO:0000313" key="4">
    <source>
        <dbReference type="Proteomes" id="UP000252107"/>
    </source>
</evidence>
<name>A0A367RVP0_9NOSO</name>
<accession>A0A367RVP0</accession>
<organism evidence="3 4">
    <name type="scientific">Nostoc minutum NIES-26</name>
    <dbReference type="NCBI Taxonomy" id="1844469"/>
    <lineage>
        <taxon>Bacteria</taxon>
        <taxon>Bacillati</taxon>
        <taxon>Cyanobacteriota</taxon>
        <taxon>Cyanophyceae</taxon>
        <taxon>Nostocales</taxon>
        <taxon>Nostocaceae</taxon>
        <taxon>Nostoc</taxon>
    </lineage>
</organism>
<keyword evidence="4" id="KW-1185">Reference proteome</keyword>
<sequence length="1019" mass="112921">MNLSIRHWLAERHIEINQISGFSSGQLAGIAYRIAQDMEVKSLMPFDICTLAEVLELPLSIVGEEIPIIASLTESLLRSLSQKKALKRNEGTWLAFQIAYLQALRQVLDQEEHLQRPWLNRAMIPLQPKIVKEGVGKLILPDAQLHGLLKTLSPGKLTDTQAEQALSLVADSLLVQQMNNATVAWFVANGAEELEAKLLTQRLAHALTGHVLIVIAQNAPPLAQLQKFFRVGNLLPTNFAASNIDNPEVGLVGISFAEKVGDKIDLYRQKHRASLLQILSTPLLMESFALKDIYVPLSGLPIEESSAKADKKTASPMDLGAWAQQQLADLETVAVIESEPGGGKTSFCQIWAAQLARELYPTWMPIIIRLRDVKYGSTLVETLNSGFPGNFDINLSNWLEQDHPQCLLLLDGLDELPPSSQGKRAKAIFIQQLLKFQSERRHKIVLTSRTTTLQEIFLEIPLQLRRAVIQPLEAEQLKQWFQQWATVQSLPIAQNFFTFLKQAGLFASKPKLLELSVLVRQPLMLYLLGVLHRDGLLDDEILQLAANSQQNTSSPLLWEIYHRLSRWLLGYPLTDGIKAMLLRSGSAHIHRTQEAIANLLSGRHPQDLIEQMQTIALQILHSDRHQVILLEESNTLPTFYFKSFSTPHSPLKTEFSHPKLGKYLCAEAIAAQLQTLTQCQEDTYGTFTFILEPNSVAQHLYNLLGYGILSQEIEELAIATLRRKQKWKVLLQRLESFWRDYCQGRWLDEGIAHKALTNLHALQNPVNVEQVNANVGVNIFLLLSACYREIKVPFCPCGDPTSVAEFYPEAMLVLIGRAAVLSNTTFTKRIQSQSLAGLNLSKATLSQVTLTGANLEQTNLSDAALMGANLAGANLTGANFVGANLTGANLVGANLTDANLIGANFTGANLTKVNLQTANLTNACLCDAILSEADREIATFNGALFSLEQFQTLKSLLSQQSLLSIDNATVNTDVWVNNTSKMSLIESLEGEPISPIDLYDDEPEDETVFGVNPGDYGDE</sequence>
<evidence type="ECO:0000259" key="2">
    <source>
        <dbReference type="Pfam" id="PF22735"/>
    </source>
</evidence>
<dbReference type="Gene3D" id="2.160.20.80">
    <property type="entry name" value="E3 ubiquitin-protein ligase SopA"/>
    <property type="match status" value="2"/>
</dbReference>
<dbReference type="Proteomes" id="UP000252107">
    <property type="component" value="Unassembled WGS sequence"/>
</dbReference>
<evidence type="ECO:0000313" key="3">
    <source>
        <dbReference type="EMBL" id="RCJ40677.1"/>
    </source>
</evidence>
<dbReference type="SUPFAM" id="SSF52540">
    <property type="entry name" value="P-loop containing nucleoside triphosphate hydrolases"/>
    <property type="match status" value="1"/>
</dbReference>
<evidence type="ECO:0000259" key="1">
    <source>
        <dbReference type="Pfam" id="PF05729"/>
    </source>
</evidence>
<dbReference type="Pfam" id="PF00805">
    <property type="entry name" value="Pentapeptide"/>
    <property type="match status" value="2"/>
</dbReference>
<gene>
    <name evidence="3" type="ORF">A6770_09665</name>
</gene>
<dbReference type="PANTHER" id="PTHR14136:SF17">
    <property type="entry name" value="BTB_POZ DOMAIN-CONTAINING PROTEIN KCTD9"/>
    <property type="match status" value="1"/>
</dbReference>
<feature type="domain" description="NACHT" evidence="1">
    <location>
        <begin position="335"/>
        <end position="485"/>
    </location>
</feature>
<dbReference type="Gene3D" id="3.40.50.300">
    <property type="entry name" value="P-loop containing nucleotide triphosphate hydrolases"/>
    <property type="match status" value="1"/>
</dbReference>
<feature type="domain" description="NACHT N-terminal Helical" evidence="2">
    <location>
        <begin position="38"/>
        <end position="290"/>
    </location>
</feature>
<dbReference type="InterPro" id="IPR054568">
    <property type="entry name" value="NNH3"/>
</dbReference>
<reference evidence="3" key="1">
    <citation type="submission" date="2016-04" db="EMBL/GenBank/DDBJ databases">
        <authorList>
            <person name="Tabuchi Yagui T.R."/>
        </authorList>
    </citation>
    <scope>NUCLEOTIDE SEQUENCE [LARGE SCALE GENOMIC DNA]</scope>
    <source>
        <strain evidence="3">NIES-26</strain>
    </source>
</reference>
<dbReference type="InterPro" id="IPR001646">
    <property type="entry name" value="5peptide_repeat"/>
</dbReference>
<dbReference type="InterPro" id="IPR051082">
    <property type="entry name" value="Pentapeptide-BTB/POZ_domain"/>
</dbReference>
<dbReference type="InterPro" id="IPR007111">
    <property type="entry name" value="NACHT_NTPase"/>
</dbReference>